<feature type="domain" description="NOL9 C-terminal" evidence="13">
    <location>
        <begin position="774"/>
        <end position="863"/>
    </location>
</feature>
<comment type="similarity">
    <text evidence="2">Belongs to the Clp1 family. NOL9/GRC3 subfamily.</text>
</comment>
<feature type="region of interest" description="Disordered" evidence="10">
    <location>
        <begin position="76"/>
        <end position="99"/>
    </location>
</feature>
<dbReference type="PANTHER" id="PTHR12755:SF3">
    <property type="entry name" value="POLYNUCLEOTIDE 5'-HYDROXYL-KINASE NOL9"/>
    <property type="match status" value="1"/>
</dbReference>
<evidence type="ECO:0000256" key="5">
    <source>
        <dbReference type="ARBA" id="ARBA00022741"/>
    </source>
</evidence>
<dbReference type="EnsemblMetazoa" id="XM_004933395.3">
    <property type="protein sequence ID" value="XP_004933452.2"/>
    <property type="gene ID" value="LOC101739516"/>
</dbReference>
<evidence type="ECO:0000313" key="15">
    <source>
        <dbReference type="Proteomes" id="UP000005204"/>
    </source>
</evidence>
<feature type="region of interest" description="Disordered" evidence="10">
    <location>
        <begin position="184"/>
        <end position="207"/>
    </location>
</feature>
<accession>A0A8R2ALV1</accession>
<evidence type="ECO:0000256" key="9">
    <source>
        <dbReference type="ARBA" id="ARBA00071212"/>
    </source>
</evidence>
<evidence type="ECO:0000256" key="8">
    <source>
        <dbReference type="ARBA" id="ARBA00023242"/>
    </source>
</evidence>
<evidence type="ECO:0000313" key="14">
    <source>
        <dbReference type="EnsemblMetazoa" id="XP_004933452.2"/>
    </source>
</evidence>
<keyword evidence="6" id="KW-0418">Kinase</keyword>
<evidence type="ECO:0000256" key="4">
    <source>
        <dbReference type="ARBA" id="ARBA00022679"/>
    </source>
</evidence>
<reference evidence="14" key="2">
    <citation type="submission" date="2022-06" db="UniProtKB">
        <authorList>
            <consortium name="EnsemblMetazoa"/>
        </authorList>
    </citation>
    <scope>IDENTIFICATION</scope>
    <source>
        <strain evidence="14">p50T (Dazao)</strain>
    </source>
</reference>
<dbReference type="GO" id="GO:0051731">
    <property type="term" value="F:polynucleotide 5'-hydroxyl-kinase activity"/>
    <property type="evidence" value="ECO:0007669"/>
    <property type="project" value="InterPro"/>
</dbReference>
<organism evidence="14 15">
    <name type="scientific">Bombyx mori</name>
    <name type="common">Silk moth</name>
    <dbReference type="NCBI Taxonomy" id="7091"/>
    <lineage>
        <taxon>Eukaryota</taxon>
        <taxon>Metazoa</taxon>
        <taxon>Ecdysozoa</taxon>
        <taxon>Arthropoda</taxon>
        <taxon>Hexapoda</taxon>
        <taxon>Insecta</taxon>
        <taxon>Pterygota</taxon>
        <taxon>Neoptera</taxon>
        <taxon>Endopterygota</taxon>
        <taxon>Lepidoptera</taxon>
        <taxon>Glossata</taxon>
        <taxon>Ditrysia</taxon>
        <taxon>Bombycoidea</taxon>
        <taxon>Bombycidae</taxon>
        <taxon>Bombycinae</taxon>
        <taxon>Bombyx</taxon>
    </lineage>
</organism>
<dbReference type="Pfam" id="PF16575">
    <property type="entry name" value="CLP1_P"/>
    <property type="match status" value="1"/>
</dbReference>
<dbReference type="RefSeq" id="XP_004933452.2">
    <property type="nucleotide sequence ID" value="XM_004933395.4"/>
</dbReference>
<dbReference type="SUPFAM" id="SSF52540">
    <property type="entry name" value="P-loop containing nucleoside triphosphate hydrolases"/>
    <property type="match status" value="1"/>
</dbReference>
<comment type="subcellular location">
    <subcellularLocation>
        <location evidence="1">Nucleus</location>
        <location evidence="1">Nucleolus</location>
    </subcellularLocation>
</comment>
<keyword evidence="4" id="KW-0808">Transferase</keyword>
<evidence type="ECO:0000256" key="10">
    <source>
        <dbReference type="SAM" id="MobiDB-lite"/>
    </source>
</evidence>
<dbReference type="PANTHER" id="PTHR12755">
    <property type="entry name" value="CLEAVAGE/POLYADENYLATION FACTOR IA SUBUNIT CLP1P"/>
    <property type="match status" value="1"/>
</dbReference>
<dbReference type="AlphaFoldDB" id="A0A8R2ALV1"/>
<dbReference type="InterPro" id="IPR027417">
    <property type="entry name" value="P-loop_NTPase"/>
</dbReference>
<dbReference type="InterPro" id="IPR045116">
    <property type="entry name" value="Clp1/Grc3"/>
</dbReference>
<reference evidence="15" key="1">
    <citation type="journal article" date="2008" name="Insect Biochem. Mol. Biol.">
        <title>The genome of a lepidopteran model insect, the silkworm Bombyx mori.</title>
        <authorList>
            <consortium name="International Silkworm Genome Consortium"/>
        </authorList>
    </citation>
    <scope>NUCLEOTIDE SEQUENCE [LARGE SCALE GENOMIC DNA]</scope>
    <source>
        <strain evidence="15">p50T</strain>
    </source>
</reference>
<evidence type="ECO:0000256" key="6">
    <source>
        <dbReference type="ARBA" id="ARBA00022777"/>
    </source>
</evidence>
<dbReference type="Gene3D" id="3.40.50.300">
    <property type="entry name" value="P-loop containing nucleotide triphosphate hydrolases"/>
    <property type="match status" value="1"/>
</dbReference>
<evidence type="ECO:0000259" key="13">
    <source>
        <dbReference type="Pfam" id="PF25467"/>
    </source>
</evidence>
<dbReference type="InterPro" id="IPR057573">
    <property type="entry name" value="NOL9_N"/>
</dbReference>
<dbReference type="Pfam" id="PF25467">
    <property type="entry name" value="NOL9_C"/>
    <property type="match status" value="1"/>
</dbReference>
<keyword evidence="7" id="KW-0067">ATP-binding</keyword>
<evidence type="ECO:0000256" key="7">
    <source>
        <dbReference type="ARBA" id="ARBA00022840"/>
    </source>
</evidence>
<dbReference type="GeneID" id="101739516"/>
<feature type="domain" description="NOL9 N-terminal" evidence="12">
    <location>
        <begin position="372"/>
        <end position="517"/>
    </location>
</feature>
<feature type="compositionally biased region" description="Low complexity" evidence="10">
    <location>
        <begin position="237"/>
        <end position="251"/>
    </location>
</feature>
<keyword evidence="5" id="KW-0547">Nucleotide-binding</keyword>
<dbReference type="GO" id="GO:0005524">
    <property type="term" value="F:ATP binding"/>
    <property type="evidence" value="ECO:0007669"/>
    <property type="project" value="UniProtKB-KW"/>
</dbReference>
<evidence type="ECO:0000259" key="11">
    <source>
        <dbReference type="Pfam" id="PF16575"/>
    </source>
</evidence>
<dbReference type="RefSeq" id="XP_037873720.1">
    <property type="nucleotide sequence ID" value="XM_038017792.2"/>
</dbReference>
<keyword evidence="8" id="KW-0539">Nucleus</keyword>
<evidence type="ECO:0000256" key="3">
    <source>
        <dbReference type="ARBA" id="ARBA00022552"/>
    </source>
</evidence>
<feature type="region of interest" description="Disordered" evidence="10">
    <location>
        <begin position="111"/>
        <end position="141"/>
    </location>
</feature>
<feature type="compositionally biased region" description="Acidic residues" evidence="10">
    <location>
        <begin position="111"/>
        <end position="121"/>
    </location>
</feature>
<evidence type="ECO:0000259" key="12">
    <source>
        <dbReference type="Pfam" id="PF24419"/>
    </source>
</evidence>
<dbReference type="KEGG" id="bmor:101739516"/>
<feature type="domain" description="Clp1 P-loop" evidence="11">
    <location>
        <begin position="549"/>
        <end position="685"/>
    </location>
</feature>
<dbReference type="GO" id="GO:0005730">
    <property type="term" value="C:nucleolus"/>
    <property type="evidence" value="ECO:0007669"/>
    <property type="project" value="UniProtKB-SubCell"/>
</dbReference>
<dbReference type="InterPro" id="IPR057570">
    <property type="entry name" value="NOL9_C"/>
</dbReference>
<proteinExistence type="inferred from homology"/>
<feature type="region of interest" description="Disordered" evidence="10">
    <location>
        <begin position="229"/>
        <end position="251"/>
    </location>
</feature>
<dbReference type="EnsemblMetazoa" id="XM_038017792.1">
    <property type="protein sequence ID" value="XP_037873720.1"/>
    <property type="gene ID" value="LOC101739516"/>
</dbReference>
<dbReference type="InterPro" id="IPR032319">
    <property type="entry name" value="CLP1_P"/>
</dbReference>
<dbReference type="GO" id="GO:0000448">
    <property type="term" value="P:cleavage in ITS2 between 5.8S rRNA and LSU-rRNA of tricistronic rRNA transcript (SSU-rRNA, 5.8S rRNA, LSU-rRNA)"/>
    <property type="evidence" value="ECO:0007669"/>
    <property type="project" value="TreeGrafter"/>
</dbReference>
<keyword evidence="15" id="KW-1185">Reference proteome</keyword>
<evidence type="ECO:0000256" key="1">
    <source>
        <dbReference type="ARBA" id="ARBA00004604"/>
    </source>
</evidence>
<keyword evidence="3" id="KW-0698">rRNA processing</keyword>
<protein>
    <recommendedName>
        <fullName evidence="9">Polynucleotide 5'-hydroxyl-kinase NOL9</fullName>
    </recommendedName>
</protein>
<dbReference type="Proteomes" id="UP000005204">
    <property type="component" value="Unassembled WGS sequence"/>
</dbReference>
<evidence type="ECO:0000256" key="2">
    <source>
        <dbReference type="ARBA" id="ARBA00011003"/>
    </source>
</evidence>
<dbReference type="Pfam" id="PF24419">
    <property type="entry name" value="Cupin_NOL9"/>
    <property type="match status" value="1"/>
</dbReference>
<name>A0A8R2ALV1_BOMMO</name>
<sequence>MDFFEKAHVLKNETSKEKSNLLVKKQLKQMLRGYKQSDNKLIQEATILKSNIIDPALDFDDNTSVSGFSDLNLTNSSLDSLTPNTEKTQDKSLDDNDFSDLVNDEQIVQDIDEESISESNDDIQSLSEVSEETSDIKSDESDVVSLINSLGESSGADVYETESDDFDTDGALASTILKNLKNKSNEGTKTKKRKLDPIDSESKSMDKFDSMLKTKKKLNKNTIKKNKIINSDTVNESPQSDDINSSSSSTNSLPYISIKAANMPEQNLNEILGKYCHPTVKNLPSDSHTAVKDFSIFSTESINSSEIEIEEEADSLVPELGDVAVIDELEVETNPETLTEIASIAVDETMPSENISNEEDSVDFTNKPNLDSVQIYYGTKHCVFVLKHPAILYFHGKVTMRALGGQMEVFGYNLKDQYQEVYAPRLNYALSVKTVESENNYQGLFSKLTAVGISVKEAEEIVTTLGEYDGILSLGPLKDLKMDFVENNFSICELFTKTKNVQSCFHRASDILGCSLYLKRPLRTYEERPQWEQAYTYGTDPGARGIICGGKGTGKSTMLRYLCNRLLDHGPVLVIDLDPGQAEFTVAGNLSVTIVNEPLLGPNFTHLKTPEKMLNIGMISPMDNPTRYASAVQEIIAYCHQTHKYRSMPWVINTMGMTNNLGLKFMLLTILAAKPTFLCQIYCKSYKKQFECPLQSNSVRRLCEFYKNDRLLKNTICPEYFDYNFMTFITVNESSNQPKRAIPLMPRDERYLNYLAYFGELLNMHQGTNILGIVPYSVELKNLCIGLNVRVPEDTVTKVINGKIVALCKLTTVDKGKMFTLGDKAIPCLGNGLVRCVDFEKQVLYIITPLPVGILSQVNTLVYSDWAPEIVGQEKYLPDNIIVPYRITSQQKQKQLMITPRRRFNPLVLLNMSRKT</sequence>